<dbReference type="OrthoDB" id="110640at2"/>
<sequence length="913" mass="102866">MASSLQSVIEQFVAKGLPPIQPHEIKVNTPRWQRYGARPKGEKPAYYKIRTYRTKAGNDLYFGNFGIGGSPTYEIEPDHDQRISDAEWAELQAKRHEAEEKDRQKRAAEARRAAGRAQYQWQRATDDGESAYAIRKGLVPEGVRYFEGVMHVPLYRYDEEPPRLVGLQKITPQKDEEGLDKFLNRGMDPTGAALLLGQPIDGQLIMVAEGYATGMSARMGLQQAVPVAVALNSGNLIHVARVLRRRFPASPIMVLADDDYLPTKRGEENHAGRKAAQQVVGSMAGCHFVLPTFTASRRATRDDELRPHLTDFNDLHLAEGLSIVAEQLRNAIAAMEAGQASPLPMAPEVTASPMEYPAVALHSGVGVDIAASPSSGVEVATEGSTEGVGLGSALRDFALIRGKRRVWHTRDQLDMTWSAFEALVGKPVAKAWQESKAKRQIKQEDVASILRIRRRKQREEAERSDEEFMSCVERYIYLDGSDSVWDAKLREILPASAVRMAMGKGYDLWVNSPHRLIIPKRNVVFDPTQRVNADTHVNLFQGLPMVPAKLTPQQVAEQAIPPQCAALVELSQHLCNYDALDWIWLMQWLAYPLQNVGAKMATAVLMHSNVMGSGKSWFFEEVIKPLYGDYSATLGQHQLDSQYTGWRSRKLFCLFEEVFSADQRYSHTGVLKHMVTGKTQNIEKKFVDSWEESNHMNAVFLSNHVQPFHVEWGDRRYLVIWPKAETPFELKQRVDAELKADGLAWFYAYLLNFPMEHCYTDSEGVQRAEQFHAHTKPPLGEAKLRLIDYGMAGWELFVKQWESGVLDVPFVTGITQDVFALYHHWAQRNKESSRLTLNKFSTLIGTHRTITKTVKKFRTKTGIEGRNTVFKIGHPPRGTTEADFLGAHIVRFREATIRYGVPASELVAIGYDD</sequence>
<dbReference type="RefSeq" id="WP_136773539.1">
    <property type="nucleotide sequence ID" value="NZ_CP156074.1"/>
</dbReference>
<dbReference type="Proteomes" id="UP000310016">
    <property type="component" value="Unassembled WGS sequence"/>
</dbReference>
<name>A0A4U0PX90_9NEIS</name>
<feature type="domain" description="NrS-1 polymerase-like helicase" evidence="2">
    <location>
        <begin position="607"/>
        <end position="715"/>
    </location>
</feature>
<feature type="region of interest" description="Disordered" evidence="1">
    <location>
        <begin position="93"/>
        <end position="122"/>
    </location>
</feature>
<evidence type="ECO:0000256" key="1">
    <source>
        <dbReference type="SAM" id="MobiDB-lite"/>
    </source>
</evidence>
<proteinExistence type="predicted"/>
<dbReference type="EMBL" id="SUMF01000011">
    <property type="protein sequence ID" value="TJZ73181.1"/>
    <property type="molecule type" value="Genomic_DNA"/>
</dbReference>
<evidence type="ECO:0000313" key="3">
    <source>
        <dbReference type="EMBL" id="TJZ73181.1"/>
    </source>
</evidence>
<comment type="caution">
    <text evidence="3">The sequence shown here is derived from an EMBL/GenBank/DDBJ whole genome shotgun (WGS) entry which is preliminary data.</text>
</comment>
<organism evidence="3 4">
    <name type="scientific">Chitiniphilus eburneus</name>
    <dbReference type="NCBI Taxonomy" id="2571148"/>
    <lineage>
        <taxon>Bacteria</taxon>
        <taxon>Pseudomonadati</taxon>
        <taxon>Pseudomonadota</taxon>
        <taxon>Betaproteobacteria</taxon>
        <taxon>Neisseriales</taxon>
        <taxon>Chitinibacteraceae</taxon>
        <taxon>Chitiniphilus</taxon>
    </lineage>
</organism>
<accession>A0A4U0PX90</accession>
<reference evidence="3 4" key="1">
    <citation type="submission" date="2019-04" db="EMBL/GenBank/DDBJ databases">
        <title>Chitiniphilus eburnea sp. nov., a novel chitinolytic bacterium isolated from aquaculture sludge.</title>
        <authorList>
            <person name="Sheng M."/>
        </authorList>
    </citation>
    <scope>NUCLEOTIDE SEQUENCE [LARGE SCALE GENOMIC DNA]</scope>
    <source>
        <strain evidence="3 4">HX-2-15</strain>
    </source>
</reference>
<evidence type="ECO:0000259" key="2">
    <source>
        <dbReference type="Pfam" id="PF19263"/>
    </source>
</evidence>
<dbReference type="Pfam" id="PF19263">
    <property type="entry name" value="DUF5906"/>
    <property type="match status" value="1"/>
</dbReference>
<evidence type="ECO:0000313" key="4">
    <source>
        <dbReference type="Proteomes" id="UP000310016"/>
    </source>
</evidence>
<gene>
    <name evidence="3" type="ORF">FAZ21_11220</name>
</gene>
<dbReference type="InterPro" id="IPR045455">
    <property type="entry name" value="NrS-1_pol-like_helicase"/>
</dbReference>
<protein>
    <recommendedName>
        <fullName evidence="2">NrS-1 polymerase-like helicase domain-containing protein</fullName>
    </recommendedName>
</protein>
<dbReference type="AlphaFoldDB" id="A0A4U0PX90"/>
<feature type="compositionally biased region" description="Basic and acidic residues" evidence="1">
    <location>
        <begin position="93"/>
        <end position="112"/>
    </location>
</feature>
<keyword evidence="4" id="KW-1185">Reference proteome</keyword>